<keyword evidence="3" id="KW-1185">Reference proteome</keyword>
<proteinExistence type="predicted"/>
<evidence type="ECO:0000256" key="1">
    <source>
        <dbReference type="SAM" id="MobiDB-lite"/>
    </source>
</evidence>
<name>A0A895XTJ3_9ACTN</name>
<accession>A0A895XTJ3</accession>
<dbReference type="AlphaFoldDB" id="A0A895XTJ3"/>
<protein>
    <submittedName>
        <fullName evidence="2">Uncharacterized protein</fullName>
    </submittedName>
</protein>
<feature type="region of interest" description="Disordered" evidence="1">
    <location>
        <begin position="84"/>
        <end position="104"/>
    </location>
</feature>
<evidence type="ECO:0000313" key="2">
    <source>
        <dbReference type="EMBL" id="QSB04958.1"/>
    </source>
</evidence>
<reference evidence="2" key="1">
    <citation type="submission" date="2021-02" db="EMBL/GenBank/DDBJ databases">
        <title>Natronoglycomyces albus gen. nov., sp. nov, a haloalkaliphilic actinobacterium from a soda solonchak soil.</title>
        <authorList>
            <person name="Sorokin D.Y."/>
            <person name="Khijniak T.V."/>
            <person name="Zakharycheva A.P."/>
            <person name="Boueva O.V."/>
            <person name="Ariskina E.V."/>
            <person name="Hahnke R.L."/>
            <person name="Bunk B."/>
            <person name="Sproer C."/>
            <person name="Schumann P."/>
            <person name="Evtushenko L.I."/>
            <person name="Kublanov I.V."/>
        </authorList>
    </citation>
    <scope>NUCLEOTIDE SEQUENCE</scope>
    <source>
        <strain evidence="2">DSM 106290</strain>
    </source>
</reference>
<sequence length="249" mass="26920">MSLIDAVISRLDTNAEAVRECATQVAGTKSTLEDIATQFASLAAHGKTTQTNAAIAQCDHILATLETIATQLEQTQTKAHTLKTTGGAAASSANHEAQSKFEVTTGLERRPTPLEAAPTHLREPAAKVADPVKPVETEPGKDIGMSRARRLGRKSVRGMDDLKEFAEEVAHPYSEPLLDNFDPWGKDSRTESHLTAAPAQLHSPQHQESSTPDIIGTMVFVTAAGIEASSRIWDRFRQSRRASKETTND</sequence>
<dbReference type="EMBL" id="CP070496">
    <property type="protein sequence ID" value="QSB04958.1"/>
    <property type="molecule type" value="Genomic_DNA"/>
</dbReference>
<organism evidence="2 3">
    <name type="scientific">Natronoglycomyces albus</name>
    <dbReference type="NCBI Taxonomy" id="2811108"/>
    <lineage>
        <taxon>Bacteria</taxon>
        <taxon>Bacillati</taxon>
        <taxon>Actinomycetota</taxon>
        <taxon>Actinomycetes</taxon>
        <taxon>Glycomycetales</taxon>
        <taxon>Glycomycetaceae</taxon>
        <taxon>Natronoglycomyces</taxon>
    </lineage>
</organism>
<dbReference type="KEGG" id="nav:JQS30_14520"/>
<evidence type="ECO:0000313" key="3">
    <source>
        <dbReference type="Proteomes" id="UP000662939"/>
    </source>
</evidence>
<gene>
    <name evidence="2" type="ORF">JQS30_14520</name>
</gene>
<dbReference type="RefSeq" id="WP_213170958.1">
    <property type="nucleotide sequence ID" value="NZ_CP070496.1"/>
</dbReference>
<dbReference type="Proteomes" id="UP000662939">
    <property type="component" value="Chromosome"/>
</dbReference>